<dbReference type="GO" id="GO:0005524">
    <property type="term" value="F:ATP binding"/>
    <property type="evidence" value="ECO:0007669"/>
    <property type="project" value="UniProtKB-UniRule"/>
</dbReference>
<evidence type="ECO:0000313" key="24">
    <source>
        <dbReference type="EMBL" id="KAK1666333.1"/>
    </source>
</evidence>
<keyword evidence="9 17" id="KW-0067">ATP-binding</keyword>
<dbReference type="FunFam" id="1.10.510.10:FF:000302">
    <property type="entry name" value="Serine/threonine-protein kinase"/>
    <property type="match status" value="1"/>
</dbReference>
<keyword evidence="5 19" id="KW-0812">Transmembrane</keyword>
<dbReference type="PROSITE" id="PS50011">
    <property type="entry name" value="PROTEIN_KINASE_DOM"/>
    <property type="match status" value="1"/>
</dbReference>
<evidence type="ECO:0000256" key="13">
    <source>
        <dbReference type="ARBA" id="ARBA00023170"/>
    </source>
</evidence>
<dbReference type="GO" id="GO:0016020">
    <property type="term" value="C:membrane"/>
    <property type="evidence" value="ECO:0007669"/>
    <property type="project" value="UniProtKB-SubCell"/>
</dbReference>
<dbReference type="EC" id="2.7.11.1" evidence="17"/>
<dbReference type="Proteomes" id="UP001231189">
    <property type="component" value="Unassembled WGS sequence"/>
</dbReference>
<dbReference type="SUPFAM" id="SSF51110">
    <property type="entry name" value="alpha-D-mannose-specific plant lectins"/>
    <property type="match status" value="1"/>
</dbReference>
<proteinExistence type="inferred from homology"/>
<feature type="chain" id="PRO_5042085508" description="Receptor-like serine/threonine-protein kinase" evidence="20">
    <location>
        <begin position="21"/>
        <end position="794"/>
    </location>
</feature>
<dbReference type="GO" id="GO:0051707">
    <property type="term" value="P:response to other organism"/>
    <property type="evidence" value="ECO:0007669"/>
    <property type="project" value="UniProtKB-ARBA"/>
</dbReference>
<evidence type="ECO:0000256" key="1">
    <source>
        <dbReference type="ARBA" id="ARBA00004479"/>
    </source>
</evidence>
<dbReference type="SMART" id="SM00220">
    <property type="entry name" value="S_TKc"/>
    <property type="match status" value="1"/>
</dbReference>
<dbReference type="InterPro" id="IPR036426">
    <property type="entry name" value="Bulb-type_lectin_dom_sf"/>
</dbReference>
<dbReference type="InterPro" id="IPR017441">
    <property type="entry name" value="Protein_kinase_ATP_BS"/>
</dbReference>
<dbReference type="CDD" id="cd00028">
    <property type="entry name" value="B_lectin"/>
    <property type="match status" value="1"/>
</dbReference>
<dbReference type="InterPro" id="IPR000719">
    <property type="entry name" value="Prot_kinase_dom"/>
</dbReference>
<dbReference type="Gene3D" id="1.10.510.10">
    <property type="entry name" value="Transferase(Phosphotransferase) domain 1"/>
    <property type="match status" value="1"/>
</dbReference>
<name>A0AAD8SZH4_LOLMU</name>
<evidence type="ECO:0000256" key="14">
    <source>
        <dbReference type="ARBA" id="ARBA00023180"/>
    </source>
</evidence>
<comment type="caution">
    <text evidence="24">The sequence shown here is derived from an EMBL/GenBank/DDBJ whole genome shotgun (WGS) entry which is preliminary data.</text>
</comment>
<feature type="domain" description="Apple" evidence="23">
    <location>
        <begin position="318"/>
        <end position="405"/>
    </location>
</feature>
<dbReference type="PROSITE" id="PS50927">
    <property type="entry name" value="BULB_LECTIN"/>
    <property type="match status" value="1"/>
</dbReference>
<dbReference type="CDD" id="cd14066">
    <property type="entry name" value="STKc_IRAK"/>
    <property type="match status" value="1"/>
</dbReference>
<evidence type="ECO:0000256" key="19">
    <source>
        <dbReference type="SAM" id="Phobius"/>
    </source>
</evidence>
<evidence type="ECO:0000256" key="17">
    <source>
        <dbReference type="PIRNR" id="PIRNR000641"/>
    </source>
</evidence>
<dbReference type="Pfam" id="PF00954">
    <property type="entry name" value="S_locus_glycop"/>
    <property type="match status" value="1"/>
</dbReference>
<evidence type="ECO:0000313" key="25">
    <source>
        <dbReference type="Proteomes" id="UP001231189"/>
    </source>
</evidence>
<dbReference type="InterPro" id="IPR001480">
    <property type="entry name" value="Bulb-type_lectin_dom"/>
</dbReference>
<dbReference type="Gene3D" id="3.30.200.20">
    <property type="entry name" value="Phosphorylase Kinase, domain 1"/>
    <property type="match status" value="1"/>
</dbReference>
<accession>A0AAD8SZH4</accession>
<dbReference type="CDD" id="cd01098">
    <property type="entry name" value="PAN_AP_plant"/>
    <property type="match status" value="1"/>
</dbReference>
<dbReference type="InterPro" id="IPR003609">
    <property type="entry name" value="Pan_app"/>
</dbReference>
<keyword evidence="2 17" id="KW-0723">Serine/threonine-protein kinase</keyword>
<dbReference type="PROSITE" id="PS00108">
    <property type="entry name" value="PROTEIN_KINASE_ST"/>
    <property type="match status" value="1"/>
</dbReference>
<evidence type="ECO:0000256" key="8">
    <source>
        <dbReference type="ARBA" id="ARBA00022777"/>
    </source>
</evidence>
<dbReference type="PANTHER" id="PTHR47974:SF7">
    <property type="entry name" value="RECEPTOR-LIKE SERINE_THREONINE-PROTEIN KINASE"/>
    <property type="match status" value="1"/>
</dbReference>
<evidence type="ECO:0000256" key="5">
    <source>
        <dbReference type="ARBA" id="ARBA00022692"/>
    </source>
</evidence>
<keyword evidence="25" id="KW-1185">Reference proteome</keyword>
<keyword evidence="7 17" id="KW-0547">Nucleotide-binding</keyword>
<comment type="similarity">
    <text evidence="17">Belongs to the protein kinase superfamily. Ser/Thr protein kinase family.</text>
</comment>
<protein>
    <recommendedName>
        <fullName evidence="17">Receptor-like serine/threonine-protein kinase</fullName>
        <ecNumber evidence="17">2.7.11.1</ecNumber>
    </recommendedName>
</protein>
<evidence type="ECO:0000259" key="23">
    <source>
        <dbReference type="PROSITE" id="PS50948"/>
    </source>
</evidence>
<keyword evidence="4 17" id="KW-0808">Transferase</keyword>
<dbReference type="InterPro" id="IPR000858">
    <property type="entry name" value="S_locus_glycoprot_dom"/>
</dbReference>
<evidence type="ECO:0000256" key="16">
    <source>
        <dbReference type="ARBA" id="ARBA00048679"/>
    </source>
</evidence>
<dbReference type="InterPro" id="IPR008271">
    <property type="entry name" value="Ser/Thr_kinase_AS"/>
</dbReference>
<dbReference type="PROSITE" id="PS50948">
    <property type="entry name" value="PAN"/>
    <property type="match status" value="1"/>
</dbReference>
<sequence>MAVLLLLSLLSSLSLQFCSCASPWQAMTTGSYMTPEDHDRMFLLSPDTTFSCGFHQVGTNAFTFSIWYTTVKTVVWTANPYSTVNGYSSPVNLYGSRLSLNKDGNMVLTDTNGSTVWESKTSSGKHTIVSLLDTGNLVIIDSGNKTVWQSFDSPTDTLLPRQNFKKDTRLVSGYHYLYFDNDNILRLLYDGPEITSIYWPSPDYTSVSNGRNRYNNTRVAFLDDEGNFVSSDGFKIVASDSGPGVKRRITIDKDGNIRMYSLDASIRSWVITWQAVIKMCDVHGLCGKNGLCDYSEGLKCRCPPEHVMVDLTDWNKGCKPTFTISSKKPHEDFTFFKQPHADFYGFDLRFKQSIRLQECRDICLYDNSCISFTYKGGIGMCYIKYLNYNGQVYPYFLGDNYMKVPQSFNSSASSISKQESLTCKPSSSEIMLGSENMYGIKKDNIKWIYFYVFTAILGVLELLVIVTGWCLFFRKSNMPKSMEDGYKMITNHFRRFTYRELREATGKFKEEIGRGGTGIVYRGVLEDKRLVAVKKLSDVEQGEEEFWAEVTLIGRINHMNLVRMMGFCSEGKNRLLVYEYVENGSLDKYLFGERITESLLGWRQRYKIALGTARGLAYLHHECLEWIVHCDVKPENILLTRNSDAKIADFGLAKLAKRDSSSFNFTHMRGTMGYMAPEWALNMPINAKVDVYSYGVVLLEIVTGTRVSSGIIVDETQVEFPDFVEKAKQILATERITDLVDGKLKGCFDPEQAIAMVRIAVSCLGDRSKRPTMDKIMKALMAYDDEDGHPAYLY</sequence>
<dbReference type="PANTHER" id="PTHR47974">
    <property type="entry name" value="OS07G0415500 PROTEIN"/>
    <property type="match status" value="1"/>
</dbReference>
<keyword evidence="8 17" id="KW-0418">Kinase</keyword>
<evidence type="ECO:0000256" key="11">
    <source>
        <dbReference type="ARBA" id="ARBA00023136"/>
    </source>
</evidence>
<dbReference type="Pfam" id="PF00069">
    <property type="entry name" value="Pkinase"/>
    <property type="match status" value="1"/>
</dbReference>
<dbReference type="SUPFAM" id="SSF56112">
    <property type="entry name" value="Protein kinase-like (PK-like)"/>
    <property type="match status" value="1"/>
</dbReference>
<evidence type="ECO:0000256" key="18">
    <source>
        <dbReference type="PROSITE-ProRule" id="PRU10141"/>
    </source>
</evidence>
<feature type="binding site" evidence="18">
    <location>
        <position position="535"/>
    </location>
    <ligand>
        <name>ATP</name>
        <dbReference type="ChEBI" id="CHEBI:30616"/>
    </ligand>
</feature>
<evidence type="ECO:0000256" key="12">
    <source>
        <dbReference type="ARBA" id="ARBA00023157"/>
    </source>
</evidence>
<dbReference type="Pfam" id="PF01453">
    <property type="entry name" value="B_lectin"/>
    <property type="match status" value="1"/>
</dbReference>
<comment type="catalytic activity">
    <reaction evidence="16 17">
        <text>L-seryl-[protein] + ATP = O-phospho-L-seryl-[protein] + ADP + H(+)</text>
        <dbReference type="Rhea" id="RHEA:17989"/>
        <dbReference type="Rhea" id="RHEA-COMP:9863"/>
        <dbReference type="Rhea" id="RHEA-COMP:11604"/>
        <dbReference type="ChEBI" id="CHEBI:15378"/>
        <dbReference type="ChEBI" id="CHEBI:29999"/>
        <dbReference type="ChEBI" id="CHEBI:30616"/>
        <dbReference type="ChEBI" id="CHEBI:83421"/>
        <dbReference type="ChEBI" id="CHEBI:456216"/>
        <dbReference type="EC" id="2.7.11.1"/>
    </reaction>
</comment>
<dbReference type="GO" id="GO:0048544">
    <property type="term" value="P:recognition of pollen"/>
    <property type="evidence" value="ECO:0007669"/>
    <property type="project" value="InterPro"/>
</dbReference>
<feature type="domain" description="Protein kinase" evidence="21">
    <location>
        <begin position="506"/>
        <end position="792"/>
    </location>
</feature>
<dbReference type="AlphaFoldDB" id="A0AAD8SZH4"/>
<evidence type="ECO:0000256" key="9">
    <source>
        <dbReference type="ARBA" id="ARBA00022840"/>
    </source>
</evidence>
<evidence type="ECO:0000256" key="20">
    <source>
        <dbReference type="SAM" id="SignalP"/>
    </source>
</evidence>
<evidence type="ECO:0000256" key="3">
    <source>
        <dbReference type="ARBA" id="ARBA00022536"/>
    </source>
</evidence>
<dbReference type="FunFam" id="3.50.4.10:FF:000022">
    <property type="entry name" value="Serine/threonine-protein kinase"/>
    <property type="match status" value="1"/>
</dbReference>
<dbReference type="FunFam" id="2.90.10.10:FF:000006">
    <property type="entry name" value="Serine/threonine-protein kinase"/>
    <property type="match status" value="1"/>
</dbReference>
<keyword evidence="10 19" id="KW-1133">Transmembrane helix</keyword>
<feature type="signal peptide" evidence="20">
    <location>
        <begin position="1"/>
        <end position="20"/>
    </location>
</feature>
<feature type="transmembrane region" description="Helical" evidence="19">
    <location>
        <begin position="447"/>
        <end position="472"/>
    </location>
</feature>
<reference evidence="24" key="1">
    <citation type="submission" date="2023-07" db="EMBL/GenBank/DDBJ databases">
        <title>A chromosome-level genome assembly of Lolium multiflorum.</title>
        <authorList>
            <person name="Chen Y."/>
            <person name="Copetti D."/>
            <person name="Kolliker R."/>
            <person name="Studer B."/>
        </authorList>
    </citation>
    <scope>NUCLEOTIDE SEQUENCE</scope>
    <source>
        <strain evidence="24">02402/16</strain>
        <tissue evidence="24">Leaf</tissue>
    </source>
</reference>
<evidence type="ECO:0000256" key="6">
    <source>
        <dbReference type="ARBA" id="ARBA00022729"/>
    </source>
</evidence>
<evidence type="ECO:0000256" key="7">
    <source>
        <dbReference type="ARBA" id="ARBA00022741"/>
    </source>
</evidence>
<evidence type="ECO:0000259" key="21">
    <source>
        <dbReference type="PROSITE" id="PS50011"/>
    </source>
</evidence>
<keyword evidence="11 19" id="KW-0472">Membrane</keyword>
<feature type="domain" description="Bulb-type lectin" evidence="22">
    <location>
        <begin position="18"/>
        <end position="152"/>
    </location>
</feature>
<dbReference type="InterPro" id="IPR011009">
    <property type="entry name" value="Kinase-like_dom_sf"/>
</dbReference>
<keyword evidence="12" id="KW-1015">Disulfide bond</keyword>
<evidence type="ECO:0000256" key="10">
    <source>
        <dbReference type="ARBA" id="ARBA00022989"/>
    </source>
</evidence>
<comment type="subcellular location">
    <subcellularLocation>
        <location evidence="1">Membrane</location>
        <topology evidence="1">Single-pass type I membrane protein</topology>
    </subcellularLocation>
</comment>
<dbReference type="InterPro" id="IPR024171">
    <property type="entry name" value="SRK-like_kinase"/>
</dbReference>
<keyword evidence="13" id="KW-0675">Receptor</keyword>
<dbReference type="EMBL" id="JAUUTY010000003">
    <property type="protein sequence ID" value="KAK1666333.1"/>
    <property type="molecule type" value="Genomic_DNA"/>
</dbReference>
<evidence type="ECO:0000256" key="2">
    <source>
        <dbReference type="ARBA" id="ARBA00022527"/>
    </source>
</evidence>
<dbReference type="GO" id="GO:0004674">
    <property type="term" value="F:protein serine/threonine kinase activity"/>
    <property type="evidence" value="ECO:0007669"/>
    <property type="project" value="UniProtKB-KW"/>
</dbReference>
<dbReference type="PIRSF" id="PIRSF000641">
    <property type="entry name" value="SRK"/>
    <property type="match status" value="1"/>
</dbReference>
<dbReference type="SMART" id="SM00108">
    <property type="entry name" value="B_lectin"/>
    <property type="match status" value="1"/>
</dbReference>
<evidence type="ECO:0000256" key="4">
    <source>
        <dbReference type="ARBA" id="ARBA00022679"/>
    </source>
</evidence>
<keyword evidence="14" id="KW-0325">Glycoprotein</keyword>
<keyword evidence="3" id="KW-0245">EGF-like domain</keyword>
<dbReference type="Gene3D" id="2.90.10.10">
    <property type="entry name" value="Bulb-type lectin domain"/>
    <property type="match status" value="2"/>
</dbReference>
<dbReference type="FunFam" id="3.30.200.20:FF:000059">
    <property type="entry name" value="S-receptor-like serine/threonine-protein kinase"/>
    <property type="match status" value="1"/>
</dbReference>
<keyword evidence="6 20" id="KW-0732">Signal</keyword>
<dbReference type="PROSITE" id="PS00107">
    <property type="entry name" value="PROTEIN_KINASE_ATP"/>
    <property type="match status" value="1"/>
</dbReference>
<evidence type="ECO:0000256" key="15">
    <source>
        <dbReference type="ARBA" id="ARBA00047899"/>
    </source>
</evidence>
<comment type="catalytic activity">
    <reaction evidence="15 17">
        <text>L-threonyl-[protein] + ATP = O-phospho-L-threonyl-[protein] + ADP + H(+)</text>
        <dbReference type="Rhea" id="RHEA:46608"/>
        <dbReference type="Rhea" id="RHEA-COMP:11060"/>
        <dbReference type="Rhea" id="RHEA-COMP:11605"/>
        <dbReference type="ChEBI" id="CHEBI:15378"/>
        <dbReference type="ChEBI" id="CHEBI:30013"/>
        <dbReference type="ChEBI" id="CHEBI:30616"/>
        <dbReference type="ChEBI" id="CHEBI:61977"/>
        <dbReference type="ChEBI" id="CHEBI:456216"/>
        <dbReference type="EC" id="2.7.11.1"/>
    </reaction>
</comment>
<gene>
    <name evidence="24" type="ORF">QYE76_054492</name>
</gene>
<dbReference type="FunFam" id="2.90.10.10:FF:000015">
    <property type="entry name" value="Serine/threonine-protein kinase"/>
    <property type="match status" value="1"/>
</dbReference>
<organism evidence="24 25">
    <name type="scientific">Lolium multiflorum</name>
    <name type="common">Italian ryegrass</name>
    <name type="synonym">Lolium perenne subsp. multiflorum</name>
    <dbReference type="NCBI Taxonomy" id="4521"/>
    <lineage>
        <taxon>Eukaryota</taxon>
        <taxon>Viridiplantae</taxon>
        <taxon>Streptophyta</taxon>
        <taxon>Embryophyta</taxon>
        <taxon>Tracheophyta</taxon>
        <taxon>Spermatophyta</taxon>
        <taxon>Magnoliopsida</taxon>
        <taxon>Liliopsida</taxon>
        <taxon>Poales</taxon>
        <taxon>Poaceae</taxon>
        <taxon>BOP clade</taxon>
        <taxon>Pooideae</taxon>
        <taxon>Poodae</taxon>
        <taxon>Poeae</taxon>
        <taxon>Poeae Chloroplast Group 2 (Poeae type)</taxon>
        <taxon>Loliodinae</taxon>
        <taxon>Loliinae</taxon>
        <taxon>Lolium</taxon>
    </lineage>
</organism>
<evidence type="ECO:0000259" key="22">
    <source>
        <dbReference type="PROSITE" id="PS50927"/>
    </source>
</evidence>